<dbReference type="Proteomes" id="UP001168821">
    <property type="component" value="Unassembled WGS sequence"/>
</dbReference>
<name>A0AA38MD47_9CUCU</name>
<comment type="caution">
    <text evidence="1">The sequence shown here is derived from an EMBL/GenBank/DDBJ whole genome shotgun (WGS) entry which is preliminary data.</text>
</comment>
<dbReference type="AlphaFoldDB" id="A0AA38MD47"/>
<proteinExistence type="predicted"/>
<protein>
    <submittedName>
        <fullName evidence="1">Uncharacterized protein</fullName>
    </submittedName>
</protein>
<sequence>MGVTDGFLCSIVARKWNNDRQGLKYGRQLGVMPPPYINIIGWLPNMSTSVTCSNVPIIIKHRGNDGRLRMVPNLGQDSCYMVSNG</sequence>
<reference evidence="1" key="1">
    <citation type="journal article" date="2023" name="G3 (Bethesda)">
        <title>Whole genome assemblies of Zophobas morio and Tenebrio molitor.</title>
        <authorList>
            <person name="Kaur S."/>
            <person name="Stinson S.A."/>
            <person name="diCenzo G.C."/>
        </authorList>
    </citation>
    <scope>NUCLEOTIDE SEQUENCE</scope>
    <source>
        <strain evidence="1">QUZm001</strain>
    </source>
</reference>
<dbReference type="EMBL" id="JALNTZ010000005">
    <property type="protein sequence ID" value="KAJ3651711.1"/>
    <property type="molecule type" value="Genomic_DNA"/>
</dbReference>
<evidence type="ECO:0000313" key="2">
    <source>
        <dbReference type="Proteomes" id="UP001168821"/>
    </source>
</evidence>
<gene>
    <name evidence="1" type="ORF">Zmor_017731</name>
</gene>
<accession>A0AA38MD47</accession>
<organism evidence="1 2">
    <name type="scientific">Zophobas morio</name>
    <dbReference type="NCBI Taxonomy" id="2755281"/>
    <lineage>
        <taxon>Eukaryota</taxon>
        <taxon>Metazoa</taxon>
        <taxon>Ecdysozoa</taxon>
        <taxon>Arthropoda</taxon>
        <taxon>Hexapoda</taxon>
        <taxon>Insecta</taxon>
        <taxon>Pterygota</taxon>
        <taxon>Neoptera</taxon>
        <taxon>Endopterygota</taxon>
        <taxon>Coleoptera</taxon>
        <taxon>Polyphaga</taxon>
        <taxon>Cucujiformia</taxon>
        <taxon>Tenebrionidae</taxon>
        <taxon>Zophobas</taxon>
    </lineage>
</organism>
<keyword evidence="2" id="KW-1185">Reference proteome</keyword>
<evidence type="ECO:0000313" key="1">
    <source>
        <dbReference type="EMBL" id="KAJ3651711.1"/>
    </source>
</evidence>